<dbReference type="Gene3D" id="1.10.150.240">
    <property type="entry name" value="Putative phosphatase, domain 2"/>
    <property type="match status" value="1"/>
</dbReference>
<dbReference type="GO" id="GO:0016791">
    <property type="term" value="F:phosphatase activity"/>
    <property type="evidence" value="ECO:0007669"/>
    <property type="project" value="TreeGrafter"/>
</dbReference>
<evidence type="ECO:0000313" key="1">
    <source>
        <dbReference type="Proteomes" id="UP000695007"/>
    </source>
</evidence>
<organism evidence="1 2">
    <name type="scientific">Ceratosolen solmsi marchali</name>
    <dbReference type="NCBI Taxonomy" id="326594"/>
    <lineage>
        <taxon>Eukaryota</taxon>
        <taxon>Metazoa</taxon>
        <taxon>Ecdysozoa</taxon>
        <taxon>Arthropoda</taxon>
        <taxon>Hexapoda</taxon>
        <taxon>Insecta</taxon>
        <taxon>Pterygota</taxon>
        <taxon>Neoptera</taxon>
        <taxon>Endopterygota</taxon>
        <taxon>Hymenoptera</taxon>
        <taxon>Apocrita</taxon>
        <taxon>Proctotrupomorpha</taxon>
        <taxon>Chalcidoidea</taxon>
        <taxon>Agaonidae</taxon>
        <taxon>Agaoninae</taxon>
        <taxon>Ceratosolen</taxon>
    </lineage>
</organism>
<protein>
    <submittedName>
        <fullName evidence="2">Pseudouridine-5'-phosphatase isoform X2</fullName>
    </submittedName>
</protein>
<dbReference type="SFLD" id="SFLDS00003">
    <property type="entry name" value="Haloacid_Dehalogenase"/>
    <property type="match status" value="1"/>
</dbReference>
<sequence length="228" mass="25724">MSEMSNSKFKNVTHCIFDMDGLLIDSETIYKKIYGTICEKYGYTYEGDLTFQVLGRPEQVGAELIINHYKLPMSVNDFQHIYHKLQIEYFIDVKLMPGVETLLHHLCKHNIPIALATSSSADSFALKTKHLTKIFDLFHHKVLGGSDPDVKQGKPSPDIFLVAAKRFSDTPDPLKCLVFEDAPNGVQAGISAMVPDKNLPKKFTEQATLVINNLNEFKPENFGLPKYD</sequence>
<dbReference type="GeneID" id="105367953"/>
<dbReference type="InterPro" id="IPR006439">
    <property type="entry name" value="HAD-SF_hydro_IA"/>
</dbReference>
<evidence type="ECO:0000313" key="2">
    <source>
        <dbReference type="RefSeq" id="XP_011505123.1"/>
    </source>
</evidence>
<dbReference type="InterPro" id="IPR023214">
    <property type="entry name" value="HAD_sf"/>
</dbReference>
<dbReference type="Proteomes" id="UP000695007">
    <property type="component" value="Unplaced"/>
</dbReference>
<dbReference type="PANTHER" id="PTHR18901">
    <property type="entry name" value="2-DEOXYGLUCOSE-6-PHOSPHATE PHOSPHATASE 2"/>
    <property type="match status" value="1"/>
</dbReference>
<gene>
    <name evidence="2" type="primary">LOC105367953</name>
</gene>
<keyword evidence="1" id="KW-1185">Reference proteome</keyword>
<dbReference type="RefSeq" id="XP_011505123.1">
    <property type="nucleotide sequence ID" value="XM_011506821.1"/>
</dbReference>
<dbReference type="Pfam" id="PF00702">
    <property type="entry name" value="Hydrolase"/>
    <property type="match status" value="1"/>
</dbReference>
<dbReference type="AlphaFoldDB" id="A0AAJ6YVE9"/>
<dbReference type="NCBIfam" id="TIGR01509">
    <property type="entry name" value="HAD-SF-IA-v3"/>
    <property type="match status" value="1"/>
</dbReference>
<dbReference type="Gene3D" id="3.40.50.1000">
    <property type="entry name" value="HAD superfamily/HAD-like"/>
    <property type="match status" value="1"/>
</dbReference>
<dbReference type="InterPro" id="IPR036412">
    <property type="entry name" value="HAD-like_sf"/>
</dbReference>
<dbReference type="PANTHER" id="PTHR18901:SF38">
    <property type="entry name" value="PSEUDOURIDINE-5'-PHOSPHATASE"/>
    <property type="match status" value="1"/>
</dbReference>
<dbReference type="SFLD" id="SFLDG01129">
    <property type="entry name" value="C1.5:_HAD__Beta-PGM__Phosphata"/>
    <property type="match status" value="1"/>
</dbReference>
<dbReference type="FunFam" id="3.40.50.1000:FF:000055">
    <property type="entry name" value="Haloacid dehalogenase-like hydrolase family protein"/>
    <property type="match status" value="1"/>
</dbReference>
<proteinExistence type="predicted"/>
<dbReference type="SUPFAM" id="SSF56784">
    <property type="entry name" value="HAD-like"/>
    <property type="match status" value="1"/>
</dbReference>
<accession>A0AAJ6YVE9</accession>
<dbReference type="InterPro" id="IPR023198">
    <property type="entry name" value="PGP-like_dom2"/>
</dbReference>
<name>A0AAJ6YVE9_9HYME</name>
<reference evidence="2" key="1">
    <citation type="submission" date="2025-08" db="UniProtKB">
        <authorList>
            <consortium name="RefSeq"/>
        </authorList>
    </citation>
    <scope>IDENTIFICATION</scope>
</reference>